<evidence type="ECO:0000313" key="2">
    <source>
        <dbReference type="Proteomes" id="UP000503308"/>
    </source>
</evidence>
<protein>
    <submittedName>
        <fullName evidence="1">SRPBCC family protein</fullName>
    </submittedName>
</protein>
<keyword evidence="2" id="KW-1185">Reference proteome</keyword>
<dbReference type="Proteomes" id="UP000503308">
    <property type="component" value="Chromosome"/>
</dbReference>
<dbReference type="KEGG" id="rpon:G3256_16775"/>
<dbReference type="CDD" id="cd07812">
    <property type="entry name" value="SRPBCC"/>
    <property type="match status" value="1"/>
</dbReference>
<dbReference type="EMBL" id="CP048788">
    <property type="protein sequence ID" value="QJF52707.1"/>
    <property type="molecule type" value="Genomic_DNA"/>
</dbReference>
<dbReference type="InterPro" id="IPR023393">
    <property type="entry name" value="START-like_dom_sf"/>
</dbReference>
<reference evidence="1 2" key="1">
    <citation type="submission" date="2020-02" db="EMBL/GenBank/DDBJ databases">
        <title>Genome sequence of Roseobacter ponti.</title>
        <authorList>
            <person name="Hollensteiner J."/>
            <person name="Schneider D."/>
            <person name="Poehlein A."/>
            <person name="Daniel R."/>
        </authorList>
    </citation>
    <scope>NUCLEOTIDE SEQUENCE [LARGE SCALE GENOMIC DNA]</scope>
    <source>
        <strain evidence="1 2">DSM 106830</strain>
    </source>
</reference>
<proteinExistence type="predicted"/>
<dbReference type="AlphaFoldDB" id="A0A858SXC8"/>
<organism evidence="1 2">
    <name type="scientific">Roseobacter ponti</name>
    <dbReference type="NCBI Taxonomy" id="1891787"/>
    <lineage>
        <taxon>Bacteria</taxon>
        <taxon>Pseudomonadati</taxon>
        <taxon>Pseudomonadota</taxon>
        <taxon>Alphaproteobacteria</taxon>
        <taxon>Rhodobacterales</taxon>
        <taxon>Roseobacteraceae</taxon>
        <taxon>Roseobacter</taxon>
    </lineage>
</organism>
<accession>A0A858SXC8</accession>
<name>A0A858SXC8_9RHOB</name>
<dbReference type="SUPFAM" id="SSF55961">
    <property type="entry name" value="Bet v1-like"/>
    <property type="match status" value="1"/>
</dbReference>
<gene>
    <name evidence="1" type="ORF">G3256_16775</name>
</gene>
<sequence length="155" mass="17390">MKFETQEDIDAPVGHVFEMLTDFETFERAAMRRGAEVRRTDGHTAPAVGVSWEARFFLRGRMRDVTLEITRCDPPDHLALALASSGLTGSIAFELIALSPSRTRLLVGLELQPHSLSARLLVQSLKLSKGAILRKYEDRIAGFVQTLSDRHDRRT</sequence>
<dbReference type="RefSeq" id="WP_169641927.1">
    <property type="nucleotide sequence ID" value="NZ_CP048788.1"/>
</dbReference>
<evidence type="ECO:0000313" key="1">
    <source>
        <dbReference type="EMBL" id="QJF52707.1"/>
    </source>
</evidence>
<dbReference type="Gene3D" id="3.30.530.20">
    <property type="match status" value="1"/>
</dbReference>